<comment type="caution">
    <text evidence="3">The sequence shown here is derived from an EMBL/GenBank/DDBJ whole genome shotgun (WGS) entry which is preliminary data.</text>
</comment>
<accession>A0ABU6TJH7</accession>
<keyword evidence="2" id="KW-1133">Transmembrane helix</keyword>
<evidence type="ECO:0000256" key="2">
    <source>
        <dbReference type="SAM" id="Phobius"/>
    </source>
</evidence>
<dbReference type="EMBL" id="JASCZI010091051">
    <property type="protein sequence ID" value="MED6148707.1"/>
    <property type="molecule type" value="Genomic_DNA"/>
</dbReference>
<protein>
    <submittedName>
        <fullName evidence="3">Uncharacterized protein</fullName>
    </submittedName>
</protein>
<reference evidence="3 4" key="1">
    <citation type="journal article" date="2023" name="Plants (Basel)">
        <title>Bridging the Gap: Combining Genomics and Transcriptomics Approaches to Understand Stylosanthes scabra, an Orphan Legume from the Brazilian Caatinga.</title>
        <authorList>
            <person name="Ferreira-Neto J.R.C."/>
            <person name="da Silva M.D."/>
            <person name="Binneck E."/>
            <person name="de Melo N.F."/>
            <person name="da Silva R.H."/>
            <person name="de Melo A.L.T.M."/>
            <person name="Pandolfi V."/>
            <person name="Bustamante F.O."/>
            <person name="Brasileiro-Vidal A.C."/>
            <person name="Benko-Iseppon A.M."/>
        </authorList>
    </citation>
    <scope>NUCLEOTIDE SEQUENCE [LARGE SCALE GENOMIC DNA]</scope>
    <source>
        <tissue evidence="3">Leaves</tissue>
    </source>
</reference>
<keyword evidence="4" id="KW-1185">Reference proteome</keyword>
<organism evidence="3 4">
    <name type="scientific">Stylosanthes scabra</name>
    <dbReference type="NCBI Taxonomy" id="79078"/>
    <lineage>
        <taxon>Eukaryota</taxon>
        <taxon>Viridiplantae</taxon>
        <taxon>Streptophyta</taxon>
        <taxon>Embryophyta</taxon>
        <taxon>Tracheophyta</taxon>
        <taxon>Spermatophyta</taxon>
        <taxon>Magnoliopsida</taxon>
        <taxon>eudicotyledons</taxon>
        <taxon>Gunneridae</taxon>
        <taxon>Pentapetalae</taxon>
        <taxon>rosids</taxon>
        <taxon>fabids</taxon>
        <taxon>Fabales</taxon>
        <taxon>Fabaceae</taxon>
        <taxon>Papilionoideae</taxon>
        <taxon>50 kb inversion clade</taxon>
        <taxon>dalbergioids sensu lato</taxon>
        <taxon>Dalbergieae</taxon>
        <taxon>Pterocarpus clade</taxon>
        <taxon>Stylosanthes</taxon>
    </lineage>
</organism>
<name>A0ABU6TJH7_9FABA</name>
<evidence type="ECO:0000313" key="3">
    <source>
        <dbReference type="EMBL" id="MED6148707.1"/>
    </source>
</evidence>
<evidence type="ECO:0000256" key="1">
    <source>
        <dbReference type="SAM" id="MobiDB-lite"/>
    </source>
</evidence>
<feature type="transmembrane region" description="Helical" evidence="2">
    <location>
        <begin position="20"/>
        <end position="40"/>
    </location>
</feature>
<keyword evidence="2" id="KW-0812">Transmembrane</keyword>
<gene>
    <name evidence="3" type="ORF">PIB30_055332</name>
</gene>
<dbReference type="Proteomes" id="UP001341840">
    <property type="component" value="Unassembled WGS sequence"/>
</dbReference>
<proteinExistence type="predicted"/>
<feature type="region of interest" description="Disordered" evidence="1">
    <location>
        <begin position="42"/>
        <end position="73"/>
    </location>
</feature>
<evidence type="ECO:0000313" key="4">
    <source>
        <dbReference type="Proteomes" id="UP001341840"/>
    </source>
</evidence>
<keyword evidence="2" id="KW-0472">Membrane</keyword>
<sequence>MARPHDTPSVQKRDGTPSPLILTLISLFHILTHHHSYTIFKSRRGKQATADDATPSRVRSSRNSSRGRDEGFPASRFDHQVHFDRWKGLENRDIVHERIVRLDGDEDEIFRERLLGLGWGFMYDDLVRINVTVVRNSAPIFLQQSRSMYFCGGRKFSSPRPTFTTT</sequence>